<dbReference type="STRING" id="1223545.GS4_19_00560"/>
<evidence type="ECO:0000313" key="1">
    <source>
        <dbReference type="EMBL" id="GAC68866.1"/>
    </source>
</evidence>
<dbReference type="OrthoDB" id="4382161at2"/>
<organism evidence="1 2">
    <name type="scientific">Gordonia soli NBRC 108243</name>
    <dbReference type="NCBI Taxonomy" id="1223545"/>
    <lineage>
        <taxon>Bacteria</taxon>
        <taxon>Bacillati</taxon>
        <taxon>Actinomycetota</taxon>
        <taxon>Actinomycetes</taxon>
        <taxon>Mycobacteriales</taxon>
        <taxon>Gordoniaceae</taxon>
        <taxon>Gordonia</taxon>
    </lineage>
</organism>
<sequence>MTAPANTTVDTDAYRVLGAATSRAFADGTLDLDGLAQVCRHVLDLDLDQARSVLAVPPKTTDTQRA</sequence>
<keyword evidence="2" id="KW-1185">Reference proteome</keyword>
<dbReference type="EMBL" id="BANX01000019">
    <property type="protein sequence ID" value="GAC68866.1"/>
    <property type="molecule type" value="Genomic_DNA"/>
</dbReference>
<protein>
    <submittedName>
        <fullName evidence="1">Uncharacterized protein</fullName>
    </submittedName>
</protein>
<accession>M0QKT2</accession>
<dbReference type="AlphaFoldDB" id="M0QKT2"/>
<gene>
    <name evidence="1" type="ORF">GS4_19_00560</name>
</gene>
<comment type="caution">
    <text evidence="1">The sequence shown here is derived from an EMBL/GenBank/DDBJ whole genome shotgun (WGS) entry which is preliminary data.</text>
</comment>
<evidence type="ECO:0000313" key="2">
    <source>
        <dbReference type="Proteomes" id="UP000011666"/>
    </source>
</evidence>
<name>M0QKT2_9ACTN</name>
<reference evidence="1 2" key="1">
    <citation type="submission" date="2013-01" db="EMBL/GenBank/DDBJ databases">
        <title>Whole genome shotgun sequence of Gordonia soli NBRC 108243.</title>
        <authorList>
            <person name="Isaki-Nakamura S."/>
            <person name="Hosoyama A."/>
            <person name="Tsuchikane K."/>
            <person name="Ando Y."/>
            <person name="Baba S."/>
            <person name="Ohji S."/>
            <person name="Hamada M."/>
            <person name="Tamura T."/>
            <person name="Yamazoe A."/>
            <person name="Yamazaki S."/>
            <person name="Fujita N."/>
        </authorList>
    </citation>
    <scope>NUCLEOTIDE SEQUENCE [LARGE SCALE GENOMIC DNA]</scope>
    <source>
        <strain evidence="1 2">NBRC 108243</strain>
    </source>
</reference>
<dbReference type="Proteomes" id="UP000011666">
    <property type="component" value="Unassembled WGS sequence"/>
</dbReference>
<dbReference type="RefSeq" id="WP_007621373.1">
    <property type="nucleotide sequence ID" value="NZ_BANX01000019.1"/>
</dbReference>
<proteinExistence type="predicted"/>